<dbReference type="Pfam" id="PF13193">
    <property type="entry name" value="AMP-binding_C"/>
    <property type="match status" value="1"/>
</dbReference>
<dbReference type="GeneID" id="99765322"/>
<dbReference type="InterPro" id="IPR000873">
    <property type="entry name" value="AMP-dep_synth/lig_dom"/>
</dbReference>
<evidence type="ECO:0000259" key="1">
    <source>
        <dbReference type="Pfam" id="PF00501"/>
    </source>
</evidence>
<dbReference type="PANTHER" id="PTHR43767">
    <property type="entry name" value="LONG-CHAIN-FATTY-ACID--COA LIGASE"/>
    <property type="match status" value="1"/>
</dbReference>
<reference evidence="3 4" key="1">
    <citation type="submission" date="2012-09" db="EMBL/GenBank/DDBJ databases">
        <title>Genome Sequence of alkane-degrading Bacterium Alcanivorax venustensis ISO4.</title>
        <authorList>
            <person name="Lai Q."/>
            <person name="Shao Z."/>
        </authorList>
    </citation>
    <scope>NUCLEOTIDE SEQUENCE [LARGE SCALE GENOMIC DNA]</scope>
    <source>
        <strain evidence="3 4">ISO4</strain>
    </source>
</reference>
<evidence type="ECO:0000313" key="4">
    <source>
        <dbReference type="Proteomes" id="UP000644441"/>
    </source>
</evidence>
<dbReference type="Pfam" id="PF00501">
    <property type="entry name" value="AMP-binding"/>
    <property type="match status" value="1"/>
</dbReference>
<dbReference type="Gene3D" id="3.40.50.12780">
    <property type="entry name" value="N-terminal domain of ligase-like"/>
    <property type="match status" value="1"/>
</dbReference>
<dbReference type="InterPro" id="IPR050237">
    <property type="entry name" value="ATP-dep_AMP-bd_enzyme"/>
</dbReference>
<organism evidence="3 4">
    <name type="scientific">Alloalcanivorax venustensis ISO4</name>
    <dbReference type="NCBI Taxonomy" id="1177184"/>
    <lineage>
        <taxon>Bacteria</taxon>
        <taxon>Pseudomonadati</taxon>
        <taxon>Pseudomonadota</taxon>
        <taxon>Gammaproteobacteria</taxon>
        <taxon>Oceanospirillales</taxon>
        <taxon>Alcanivoracaceae</taxon>
        <taxon>Alloalcanivorax</taxon>
    </lineage>
</organism>
<protein>
    <submittedName>
        <fullName evidence="3">Medium-chain-fatty-acid--CoA ligase</fullName>
    </submittedName>
</protein>
<gene>
    <name evidence="3" type="ORF">ISO4_00872</name>
</gene>
<accession>A0ABS0AG78</accession>
<evidence type="ECO:0000259" key="2">
    <source>
        <dbReference type="Pfam" id="PF13193"/>
    </source>
</evidence>
<comment type="caution">
    <text evidence="3">The sequence shown here is derived from an EMBL/GenBank/DDBJ whole genome shotgun (WGS) entry which is preliminary data.</text>
</comment>
<dbReference type="InterPro" id="IPR025110">
    <property type="entry name" value="AMP-bd_C"/>
</dbReference>
<dbReference type="Proteomes" id="UP000644441">
    <property type="component" value="Unassembled WGS sequence"/>
</dbReference>
<dbReference type="PANTHER" id="PTHR43767:SF11">
    <property type="entry name" value="MEDIUM-CHAIN-FATTY-ACID--COA LIGASE"/>
    <property type="match status" value="1"/>
</dbReference>
<proteinExistence type="predicted"/>
<dbReference type="RefSeq" id="WP_067606278.1">
    <property type="nucleotide sequence ID" value="NZ_ARXR01000005.1"/>
</dbReference>
<evidence type="ECO:0000313" key="3">
    <source>
        <dbReference type="EMBL" id="MBF5052270.1"/>
    </source>
</evidence>
<dbReference type="NCBIfam" id="NF004837">
    <property type="entry name" value="PRK06187.1"/>
    <property type="match status" value="1"/>
</dbReference>
<keyword evidence="4" id="KW-1185">Reference proteome</keyword>
<dbReference type="EMBL" id="ARXR01000005">
    <property type="protein sequence ID" value="MBF5052270.1"/>
    <property type="molecule type" value="Genomic_DNA"/>
</dbReference>
<dbReference type="Gene3D" id="3.30.300.30">
    <property type="match status" value="1"/>
</dbReference>
<keyword evidence="3" id="KW-0436">Ligase</keyword>
<dbReference type="CDD" id="cd12119">
    <property type="entry name" value="ttLC_FACS_AlkK_like"/>
    <property type="match status" value="1"/>
</dbReference>
<name>A0ABS0AG78_9GAMM</name>
<feature type="domain" description="AMP-dependent synthetase/ligase" evidence="1">
    <location>
        <begin position="27"/>
        <end position="405"/>
    </location>
</feature>
<feature type="domain" description="AMP-binding enzyme C-terminal" evidence="2">
    <location>
        <begin position="456"/>
        <end position="533"/>
    </location>
</feature>
<sequence length="544" mass="60572">MSNDLTIQRTAEAVESPLVINSILESGVRNAPEQEIVYADQRRMSYRDLEERVNRLAGALAECGVKPGDTVAVMDWDTHRYLEAFFAIPMMGAVLHTVNVRLSPEQILYTLNHAEDDVILVNREFLPVLEELKDRIETVKRYVLLDDEGGNLDSQLDIAGEYEALLQQAPAEFDFPELDENTRATTFYTTGTTGLPKGVYFSHRQLVLHTFAGRAALSGSGHGRFNQDDVYMPITPMFHVHAWGVPYVATLLGVKQVYPGRYLPETLLKLLVTEKVTFSHCVPTIIQMLLQAEAAKNVDLKGWKVIIGGSALPKSLAKGALERGIDIYTGYGMSETCPLISLALLPPELEDADLETQVDYRTRTGRPVPMAQMRIVDDNMNEVPRDGKTQGELVLRAPWLTQGYLKDEDNSKKLWHGGWMHTGDIGVIDADGWLKITDRIKDVIKTGGEWISSLDLEGLILQHDGVAECAVVGVEDQKWGERPVALVVKGGEVDEDAIKELVSQYADKGVISRYGIPDRVVFVDELPRTSVGKLDKKKMRAEMV</sequence>
<dbReference type="SUPFAM" id="SSF56801">
    <property type="entry name" value="Acetyl-CoA synthetase-like"/>
    <property type="match status" value="1"/>
</dbReference>
<dbReference type="InterPro" id="IPR042099">
    <property type="entry name" value="ANL_N_sf"/>
</dbReference>
<dbReference type="GO" id="GO:0016874">
    <property type="term" value="F:ligase activity"/>
    <property type="evidence" value="ECO:0007669"/>
    <property type="project" value="UniProtKB-KW"/>
</dbReference>
<dbReference type="InterPro" id="IPR045851">
    <property type="entry name" value="AMP-bd_C_sf"/>
</dbReference>